<reference evidence="2 3" key="1">
    <citation type="submission" date="2018-06" db="EMBL/GenBank/DDBJ databases">
        <authorList>
            <consortium name="Pathogen Informatics"/>
            <person name="Doyle S."/>
        </authorList>
    </citation>
    <scope>NUCLEOTIDE SEQUENCE [LARGE SCALE GENOMIC DNA]</scope>
    <source>
        <strain evidence="2 3">NCTC10376</strain>
    </source>
</reference>
<evidence type="ECO:0000313" key="2">
    <source>
        <dbReference type="EMBL" id="SUC17753.1"/>
    </source>
</evidence>
<protein>
    <submittedName>
        <fullName evidence="2">Uncharacterized protein</fullName>
    </submittedName>
</protein>
<feature type="region of interest" description="Disordered" evidence="1">
    <location>
        <begin position="1"/>
        <end position="20"/>
    </location>
</feature>
<organism evidence="2 3">
    <name type="scientific">Proteus vulgaris</name>
    <dbReference type="NCBI Taxonomy" id="585"/>
    <lineage>
        <taxon>Bacteria</taxon>
        <taxon>Pseudomonadati</taxon>
        <taxon>Pseudomonadota</taxon>
        <taxon>Gammaproteobacteria</taxon>
        <taxon>Enterobacterales</taxon>
        <taxon>Morganellaceae</taxon>
        <taxon>Proteus</taxon>
    </lineage>
</organism>
<dbReference type="Proteomes" id="UP000254331">
    <property type="component" value="Unassembled WGS sequence"/>
</dbReference>
<gene>
    <name evidence="2" type="ORF">NCTC10376_03706</name>
</gene>
<evidence type="ECO:0000313" key="3">
    <source>
        <dbReference type="Proteomes" id="UP000254331"/>
    </source>
</evidence>
<sequence length="41" mass="4651">MKKIRTVANDLKREGKTENNGGQMKAIISVPYRITSNLIVY</sequence>
<proteinExistence type="predicted"/>
<name>A0A379FEI1_PROVU</name>
<evidence type="ECO:0000256" key="1">
    <source>
        <dbReference type="SAM" id="MobiDB-lite"/>
    </source>
</evidence>
<dbReference type="AlphaFoldDB" id="A0A379FEI1"/>
<accession>A0A379FEI1</accession>
<dbReference type="EMBL" id="UGTW01000001">
    <property type="protein sequence ID" value="SUC17753.1"/>
    <property type="molecule type" value="Genomic_DNA"/>
</dbReference>